<comment type="caution">
    <text evidence="3">The sequence shown here is derived from an EMBL/GenBank/DDBJ whole genome shotgun (WGS) entry which is preliminary data.</text>
</comment>
<evidence type="ECO:0000313" key="4">
    <source>
        <dbReference type="Proteomes" id="UP000199727"/>
    </source>
</evidence>
<evidence type="ECO:0000313" key="3">
    <source>
        <dbReference type="EMBL" id="OXG11396.1"/>
    </source>
</evidence>
<name>A0A854QAP1_CRYNE</name>
<sequence length="222" mass="24789">MGEKEATTERFSPTLSRHSMPFFQPTPAVNGSTFTHQANRPPSPLPNEQFYLLHNPAASSHNCTQPSQSHHRPHYISHSIPTPQHCQIMHIPPVMPQTQIYSPYSPSLPTYSPPSYIAPASPPSYKPLPSSSDITLLLAPPPPFYQATCPHASERDTLLPIHSHSCSHCFEYQRNSLRPYGSYGCTIDWAVILLVLLNVLVWGAAIYGYWCEFTAEPVAWPS</sequence>
<dbReference type="EMBL" id="AMKT01000098">
    <property type="protein sequence ID" value="OXG11396.1"/>
    <property type="molecule type" value="Genomic_DNA"/>
</dbReference>
<keyword evidence="2" id="KW-1133">Transmembrane helix</keyword>
<protein>
    <submittedName>
        <fullName evidence="3">Uncharacterized protein</fullName>
    </submittedName>
</protein>
<evidence type="ECO:0000256" key="1">
    <source>
        <dbReference type="SAM" id="MobiDB-lite"/>
    </source>
</evidence>
<dbReference type="AlphaFoldDB" id="A0A854QAP1"/>
<keyword evidence="2" id="KW-0812">Transmembrane</keyword>
<proteinExistence type="predicted"/>
<feature type="region of interest" description="Disordered" evidence="1">
    <location>
        <begin position="1"/>
        <end position="22"/>
    </location>
</feature>
<evidence type="ECO:0000256" key="2">
    <source>
        <dbReference type="SAM" id="Phobius"/>
    </source>
</evidence>
<accession>A0A854QAP1</accession>
<keyword evidence="2" id="KW-0472">Membrane</keyword>
<gene>
    <name evidence="3" type="ORF">C361_06501</name>
</gene>
<reference evidence="3 4" key="1">
    <citation type="submission" date="2017-06" db="EMBL/GenBank/DDBJ databases">
        <title>Global population genomics of the pathogenic fungus Cryptococcus neoformans var. grubii.</title>
        <authorList>
            <person name="Cuomo C."/>
            <person name="Litvintseva A."/>
            <person name="Chen Y."/>
            <person name="Young S."/>
            <person name="Zeng Q."/>
            <person name="Chapman S."/>
            <person name="Gujja S."/>
            <person name="Saif S."/>
            <person name="Birren B."/>
        </authorList>
    </citation>
    <scope>NUCLEOTIDE SEQUENCE [LARGE SCALE GENOMIC DNA]</scope>
    <source>
        <strain evidence="3 4">Tu259-1</strain>
    </source>
</reference>
<organism evidence="3 4">
    <name type="scientific">Cryptococcus neoformans Tu259-1</name>
    <dbReference type="NCBI Taxonomy" id="1230072"/>
    <lineage>
        <taxon>Eukaryota</taxon>
        <taxon>Fungi</taxon>
        <taxon>Dikarya</taxon>
        <taxon>Basidiomycota</taxon>
        <taxon>Agaricomycotina</taxon>
        <taxon>Tremellomycetes</taxon>
        <taxon>Tremellales</taxon>
        <taxon>Cryptococcaceae</taxon>
        <taxon>Cryptococcus</taxon>
        <taxon>Cryptococcus neoformans species complex</taxon>
    </lineage>
</organism>
<feature type="transmembrane region" description="Helical" evidence="2">
    <location>
        <begin position="187"/>
        <end position="210"/>
    </location>
</feature>
<dbReference type="Proteomes" id="UP000199727">
    <property type="component" value="Unassembled WGS sequence"/>
</dbReference>